<proteinExistence type="predicted"/>
<keyword evidence="2" id="KW-1185">Reference proteome</keyword>
<evidence type="ECO:0000313" key="1">
    <source>
        <dbReference type="EMBL" id="KAL0480920.1"/>
    </source>
</evidence>
<accession>A0AAW2YUV6</accession>
<sequence length="402" mass="46619">MKQFQEKTTVFSSFIISNTIADDTFYIEGASGLISPFNINEPVYAPYWTLTEYNGLVEQYEEEYRVKMDQHIRQQIYSRTRGAQGSTVMLLRLYQTMRDKGDVTEEQWCMQTRFEQQSFMSFISGFENFRVMEKSALTNQKVLIKHFSDLSLMPTNVIKQLKTANIIAEGSNVEFASPFVQQYLRCFLFTSSFIQTPTPRRNGGQVDFPQLVKKALPAMNRLLLQAADKKKNYGDQRKDSIQGPKEITYANEFASALSKISTEFIDVQYEESVGIKRADQKITFDYMNTIVVEHGANLSYTADNQSYLMSHHYEKALDYHKKINPEQTWLVNWTTNDTVWRPNEFHDVNVMIIHHDQSFGSFTIKIIDRNQEAPIISVVEVSANEYKYKQENNNNLEAAKPK</sequence>
<name>A0AAW2YUV6_9EUKA</name>
<reference evidence="1 2" key="1">
    <citation type="submission" date="2024-03" db="EMBL/GenBank/DDBJ databases">
        <title>The Acrasis kona genome and developmental transcriptomes reveal deep origins of eukaryotic multicellular pathways.</title>
        <authorList>
            <person name="Sheikh S."/>
            <person name="Fu C.-J."/>
            <person name="Brown M.W."/>
            <person name="Baldauf S.L."/>
        </authorList>
    </citation>
    <scope>NUCLEOTIDE SEQUENCE [LARGE SCALE GENOMIC DNA]</scope>
    <source>
        <strain evidence="1 2">ATCC MYA-3509</strain>
    </source>
</reference>
<dbReference type="AlphaFoldDB" id="A0AAW2YUV6"/>
<organism evidence="1 2">
    <name type="scientific">Acrasis kona</name>
    <dbReference type="NCBI Taxonomy" id="1008807"/>
    <lineage>
        <taxon>Eukaryota</taxon>
        <taxon>Discoba</taxon>
        <taxon>Heterolobosea</taxon>
        <taxon>Tetramitia</taxon>
        <taxon>Eutetramitia</taxon>
        <taxon>Acrasidae</taxon>
        <taxon>Acrasis</taxon>
    </lineage>
</organism>
<evidence type="ECO:0000313" key="2">
    <source>
        <dbReference type="Proteomes" id="UP001431209"/>
    </source>
</evidence>
<dbReference type="Proteomes" id="UP001431209">
    <property type="component" value="Unassembled WGS sequence"/>
</dbReference>
<dbReference type="EMBL" id="JAOPGA020000703">
    <property type="protein sequence ID" value="KAL0480920.1"/>
    <property type="molecule type" value="Genomic_DNA"/>
</dbReference>
<protein>
    <submittedName>
        <fullName evidence="1">Uncharacterized protein</fullName>
    </submittedName>
</protein>
<feature type="non-terminal residue" evidence="1">
    <location>
        <position position="402"/>
    </location>
</feature>
<gene>
    <name evidence="1" type="ORF">AKO1_013573</name>
</gene>
<comment type="caution">
    <text evidence="1">The sequence shown here is derived from an EMBL/GenBank/DDBJ whole genome shotgun (WGS) entry which is preliminary data.</text>
</comment>